<dbReference type="PROSITE" id="PS50250">
    <property type="entry name" value="PCI"/>
    <property type="match status" value="1"/>
</dbReference>
<dbReference type="EMBL" id="VDMD01000003">
    <property type="protein sequence ID" value="TRM67147.1"/>
    <property type="molecule type" value="Genomic_DNA"/>
</dbReference>
<keyword evidence="10" id="KW-1185">Reference proteome</keyword>
<feature type="domain" description="PCI" evidence="8">
    <location>
        <begin position="239"/>
        <end position="426"/>
    </location>
</feature>
<dbReference type="AlphaFoldDB" id="A0A550CQT1"/>
<proteinExistence type="inferred from homology"/>
<feature type="region of interest" description="Disordered" evidence="7">
    <location>
        <begin position="213"/>
        <end position="233"/>
    </location>
</feature>
<dbReference type="InterPro" id="IPR019585">
    <property type="entry name" value="Rpn7/CSN1"/>
</dbReference>
<organism evidence="9 10">
    <name type="scientific">Schizophyllum amplum</name>
    <dbReference type="NCBI Taxonomy" id="97359"/>
    <lineage>
        <taxon>Eukaryota</taxon>
        <taxon>Fungi</taxon>
        <taxon>Dikarya</taxon>
        <taxon>Basidiomycota</taxon>
        <taxon>Agaricomycotina</taxon>
        <taxon>Agaricomycetes</taxon>
        <taxon>Agaricomycetidae</taxon>
        <taxon>Agaricales</taxon>
        <taxon>Schizophyllaceae</taxon>
        <taxon>Schizophyllum</taxon>
    </lineage>
</organism>
<dbReference type="InterPro" id="IPR000717">
    <property type="entry name" value="PCI_dom"/>
</dbReference>
<evidence type="ECO:0000256" key="6">
    <source>
        <dbReference type="ARBA" id="ARBA00023242"/>
    </source>
</evidence>
<dbReference type="Proteomes" id="UP000320762">
    <property type="component" value="Unassembled WGS sequence"/>
</dbReference>
<evidence type="ECO:0000313" key="10">
    <source>
        <dbReference type="Proteomes" id="UP000320762"/>
    </source>
</evidence>
<dbReference type="GO" id="GO:0008180">
    <property type="term" value="C:COP9 signalosome"/>
    <property type="evidence" value="ECO:0007669"/>
    <property type="project" value="UniProtKB-KW"/>
</dbReference>
<evidence type="ECO:0000256" key="1">
    <source>
        <dbReference type="ARBA" id="ARBA00004123"/>
    </source>
</evidence>
<evidence type="ECO:0000256" key="5">
    <source>
        <dbReference type="ARBA" id="ARBA00022790"/>
    </source>
</evidence>
<dbReference type="GO" id="GO:0005737">
    <property type="term" value="C:cytoplasm"/>
    <property type="evidence" value="ECO:0007669"/>
    <property type="project" value="UniProtKB-SubCell"/>
</dbReference>
<accession>A0A550CQT1</accession>
<sequence length="483" mass="53977">MDVDMTDAPNVPSGKQAGLPVDDAHPFDLEGYISNYTGRAAIYRLVHIISNCPALAPDAFSLVVQHIHQSREPQLYQQALNAYEHAAANSDVPLPNPTEIATLDAKWIDEINSKNAAERVKLEVELKSYTNNMIKESIRMAHRDLGNFYRSAGDPAQALKHFTKSREYCATGQHVLEMCLSVLELLIEQRNYTHLPTYVFKAETALDAAVAQEKSASSNPTAPAGASKKGSADRDRIQSKLDFAQALANLGQGYYDKAAFHFLRIGPSKDLDDWLGTLIAPSDIAIYGTLCALSSYSRSAIKAQILENSVFGAYIEQEPYVRELIEAYMGSKFKIVLELLSRYSTRHALDIHLHPHASALTTSIRNWAVKLYFQPFQSIKLDRMSAAFGWSVEEVERQVVRLIQNGEISARVDSQNKILLAKKTDYRADLFERAMKAGNDIQEANRKVLLRMRFQQADLVIKAPKGHASQQQQLDMAMFTQDA</sequence>
<dbReference type="SMART" id="SM00088">
    <property type="entry name" value="PINT"/>
    <property type="match status" value="1"/>
</dbReference>
<dbReference type="InterPro" id="IPR045135">
    <property type="entry name" value="Rpn7_N"/>
</dbReference>
<protein>
    <submittedName>
        <fullName evidence="9">G protein pathway suppressor 1</fullName>
    </submittedName>
</protein>
<feature type="region of interest" description="Disordered" evidence="7">
    <location>
        <begin position="1"/>
        <end position="20"/>
    </location>
</feature>
<evidence type="ECO:0000313" key="9">
    <source>
        <dbReference type="EMBL" id="TRM67147.1"/>
    </source>
</evidence>
<keyword evidence="6" id="KW-0539">Nucleus</keyword>
<keyword evidence="5" id="KW-0736">Signalosome</keyword>
<dbReference type="OrthoDB" id="422427at2759"/>
<comment type="similarity">
    <text evidence="3">Belongs to the CSN1 family.</text>
</comment>
<evidence type="ECO:0000259" key="8">
    <source>
        <dbReference type="PROSITE" id="PS50250"/>
    </source>
</evidence>
<comment type="caution">
    <text evidence="9">The sequence shown here is derived from an EMBL/GenBank/DDBJ whole genome shotgun (WGS) entry which is preliminary data.</text>
</comment>
<comment type="subcellular location">
    <subcellularLocation>
        <location evidence="2">Cytoplasm</location>
    </subcellularLocation>
    <subcellularLocation>
        <location evidence="1">Nucleus</location>
    </subcellularLocation>
</comment>
<dbReference type="InterPro" id="IPR036390">
    <property type="entry name" value="WH_DNA-bd_sf"/>
</dbReference>
<dbReference type="PANTHER" id="PTHR14145">
    <property type="entry name" value="26S PROTESOME SUBUNIT 6"/>
    <property type="match status" value="1"/>
</dbReference>
<keyword evidence="4" id="KW-0963">Cytoplasm</keyword>
<evidence type="ECO:0000256" key="3">
    <source>
        <dbReference type="ARBA" id="ARBA00008793"/>
    </source>
</evidence>
<dbReference type="PANTHER" id="PTHR14145:SF2">
    <property type="entry name" value="COP9 SIGNALOSOME COMPLEX SUBUNIT 1"/>
    <property type="match status" value="1"/>
</dbReference>
<dbReference type="STRING" id="97359.A0A550CQT1"/>
<gene>
    <name evidence="9" type="ORF">BD626DRAFT_484868</name>
</gene>
<dbReference type="Pfam" id="PF01399">
    <property type="entry name" value="PCI"/>
    <property type="match status" value="1"/>
</dbReference>
<evidence type="ECO:0000256" key="4">
    <source>
        <dbReference type="ARBA" id="ARBA00022490"/>
    </source>
</evidence>
<dbReference type="Gene3D" id="1.25.40.570">
    <property type="match status" value="1"/>
</dbReference>
<dbReference type="SUPFAM" id="SSF46785">
    <property type="entry name" value="Winged helix' DNA-binding domain"/>
    <property type="match status" value="1"/>
</dbReference>
<evidence type="ECO:0000256" key="7">
    <source>
        <dbReference type="SAM" id="MobiDB-lite"/>
    </source>
</evidence>
<evidence type="ECO:0000256" key="2">
    <source>
        <dbReference type="ARBA" id="ARBA00004496"/>
    </source>
</evidence>
<name>A0A550CQT1_9AGAR</name>
<reference evidence="9 10" key="1">
    <citation type="journal article" date="2019" name="New Phytol.">
        <title>Comparative genomics reveals unique wood-decay strategies and fruiting body development in the Schizophyllaceae.</title>
        <authorList>
            <person name="Almasi E."/>
            <person name="Sahu N."/>
            <person name="Krizsan K."/>
            <person name="Balint B."/>
            <person name="Kovacs G.M."/>
            <person name="Kiss B."/>
            <person name="Cseklye J."/>
            <person name="Drula E."/>
            <person name="Henrissat B."/>
            <person name="Nagy I."/>
            <person name="Chovatia M."/>
            <person name="Adam C."/>
            <person name="LaButti K."/>
            <person name="Lipzen A."/>
            <person name="Riley R."/>
            <person name="Grigoriev I.V."/>
            <person name="Nagy L.G."/>
        </authorList>
    </citation>
    <scope>NUCLEOTIDE SEQUENCE [LARGE SCALE GENOMIC DNA]</scope>
    <source>
        <strain evidence="9 10">NL-1724</strain>
    </source>
</reference>
<dbReference type="Pfam" id="PF10602">
    <property type="entry name" value="RPN7"/>
    <property type="match status" value="1"/>
</dbReference>